<keyword evidence="2" id="KW-1185">Reference proteome</keyword>
<evidence type="ECO:0000313" key="2">
    <source>
        <dbReference type="Proteomes" id="UP001209878"/>
    </source>
</evidence>
<comment type="caution">
    <text evidence="1">The sequence shown here is derived from an EMBL/GenBank/DDBJ whole genome shotgun (WGS) entry which is preliminary data.</text>
</comment>
<protein>
    <submittedName>
        <fullName evidence="1">Uncharacterized protein</fullName>
    </submittedName>
</protein>
<dbReference type="EMBL" id="JAODUO010000427">
    <property type="protein sequence ID" value="KAK2180768.1"/>
    <property type="molecule type" value="Genomic_DNA"/>
</dbReference>
<sequence>MVHHLTGHGDAGHGRWTVHGKTNVGVADKLQWTSKRASFQGVVDVGMWQGVEETAGVVRVRRRWLHRQYALGTELSLHVMLLVFTEFAEVRHHRTRLRQVKWRLAGRRDEYAVVHRWHRGATG</sequence>
<gene>
    <name evidence="1" type="ORF">NP493_428g01034</name>
</gene>
<reference evidence="1" key="1">
    <citation type="journal article" date="2023" name="Mol. Biol. Evol.">
        <title>Third-Generation Sequencing Reveals the Adaptive Role of the Epigenome in Three Deep-Sea Polychaetes.</title>
        <authorList>
            <person name="Perez M."/>
            <person name="Aroh O."/>
            <person name="Sun Y."/>
            <person name="Lan Y."/>
            <person name="Juniper S.K."/>
            <person name="Young C.R."/>
            <person name="Angers B."/>
            <person name="Qian P.Y."/>
        </authorList>
    </citation>
    <scope>NUCLEOTIDE SEQUENCE</scope>
    <source>
        <strain evidence="1">R07B-5</strain>
    </source>
</reference>
<evidence type="ECO:0000313" key="1">
    <source>
        <dbReference type="EMBL" id="KAK2180768.1"/>
    </source>
</evidence>
<accession>A0AAD9KZX0</accession>
<proteinExistence type="predicted"/>
<organism evidence="1 2">
    <name type="scientific">Ridgeia piscesae</name>
    <name type="common">Tubeworm</name>
    <dbReference type="NCBI Taxonomy" id="27915"/>
    <lineage>
        <taxon>Eukaryota</taxon>
        <taxon>Metazoa</taxon>
        <taxon>Spiralia</taxon>
        <taxon>Lophotrochozoa</taxon>
        <taxon>Annelida</taxon>
        <taxon>Polychaeta</taxon>
        <taxon>Sedentaria</taxon>
        <taxon>Canalipalpata</taxon>
        <taxon>Sabellida</taxon>
        <taxon>Siboglinidae</taxon>
        <taxon>Ridgeia</taxon>
    </lineage>
</organism>
<dbReference type="Proteomes" id="UP001209878">
    <property type="component" value="Unassembled WGS sequence"/>
</dbReference>
<dbReference type="AlphaFoldDB" id="A0AAD9KZX0"/>
<name>A0AAD9KZX0_RIDPI</name>